<dbReference type="GO" id="GO:0016491">
    <property type="term" value="F:oxidoreductase activity"/>
    <property type="evidence" value="ECO:0007669"/>
    <property type="project" value="TreeGrafter"/>
</dbReference>
<feature type="compositionally biased region" description="Low complexity" evidence="1">
    <location>
        <begin position="17"/>
        <end position="29"/>
    </location>
</feature>
<proteinExistence type="predicted"/>
<evidence type="ECO:0000313" key="3">
    <source>
        <dbReference type="EMBL" id="KAJ0965987.1"/>
    </source>
</evidence>
<keyword evidence="4" id="KW-1185">Reference proteome</keyword>
<feature type="domain" description="Plastocyanin-like" evidence="2">
    <location>
        <begin position="50"/>
        <end position="129"/>
    </location>
</feature>
<feature type="region of interest" description="Disordered" evidence="1">
    <location>
        <begin position="1"/>
        <end position="29"/>
    </location>
</feature>
<gene>
    <name evidence="3" type="ORF">J5N97_027125</name>
</gene>
<dbReference type="InterPro" id="IPR001117">
    <property type="entry name" value="Cu-oxidase_2nd"/>
</dbReference>
<dbReference type="PANTHER" id="PTHR11709:SF452">
    <property type="entry name" value="LACCASE-2"/>
    <property type="match status" value="1"/>
</dbReference>
<dbReference type="InterPro" id="IPR008972">
    <property type="entry name" value="Cupredoxin"/>
</dbReference>
<dbReference type="OrthoDB" id="1734758at2759"/>
<dbReference type="SUPFAM" id="SSF49503">
    <property type="entry name" value="Cupredoxins"/>
    <property type="match status" value="1"/>
</dbReference>
<dbReference type="Proteomes" id="UP001085076">
    <property type="component" value="Miscellaneous, Linkage group lg08"/>
</dbReference>
<evidence type="ECO:0000256" key="1">
    <source>
        <dbReference type="SAM" id="MobiDB-lite"/>
    </source>
</evidence>
<dbReference type="AlphaFoldDB" id="A0A9D5H7G9"/>
<reference evidence="3" key="1">
    <citation type="submission" date="2021-03" db="EMBL/GenBank/DDBJ databases">
        <authorList>
            <person name="Li Z."/>
            <person name="Yang C."/>
        </authorList>
    </citation>
    <scope>NUCLEOTIDE SEQUENCE</scope>
    <source>
        <strain evidence="3">Dzin_1.0</strain>
        <tissue evidence="3">Leaf</tissue>
    </source>
</reference>
<reference evidence="3" key="2">
    <citation type="journal article" date="2022" name="Hortic Res">
        <title>The genome of Dioscorea zingiberensis sheds light on the biosynthesis, origin and evolution of the medicinally important diosgenin saponins.</title>
        <authorList>
            <person name="Li Y."/>
            <person name="Tan C."/>
            <person name="Li Z."/>
            <person name="Guo J."/>
            <person name="Li S."/>
            <person name="Chen X."/>
            <person name="Wang C."/>
            <person name="Dai X."/>
            <person name="Yang H."/>
            <person name="Song W."/>
            <person name="Hou L."/>
            <person name="Xu J."/>
            <person name="Tong Z."/>
            <person name="Xu A."/>
            <person name="Yuan X."/>
            <person name="Wang W."/>
            <person name="Yang Q."/>
            <person name="Chen L."/>
            <person name="Sun Z."/>
            <person name="Wang K."/>
            <person name="Pan B."/>
            <person name="Chen J."/>
            <person name="Bao Y."/>
            <person name="Liu F."/>
            <person name="Qi X."/>
            <person name="Gang D.R."/>
            <person name="Wen J."/>
            <person name="Li J."/>
        </authorList>
    </citation>
    <scope>NUCLEOTIDE SEQUENCE</scope>
    <source>
        <strain evidence="3">Dzin_1.0</strain>
    </source>
</reference>
<dbReference type="Pfam" id="PF00394">
    <property type="entry name" value="Cu-oxidase"/>
    <property type="match status" value="1"/>
</dbReference>
<evidence type="ECO:0000259" key="2">
    <source>
        <dbReference type="Pfam" id="PF00394"/>
    </source>
</evidence>
<evidence type="ECO:0000313" key="4">
    <source>
        <dbReference type="Proteomes" id="UP001085076"/>
    </source>
</evidence>
<protein>
    <recommendedName>
        <fullName evidence="2">Plastocyanin-like domain-containing protein</fullName>
    </recommendedName>
</protein>
<dbReference type="Gene3D" id="2.60.40.420">
    <property type="entry name" value="Cupredoxins - blue copper proteins"/>
    <property type="match status" value="1"/>
</dbReference>
<organism evidence="3 4">
    <name type="scientific">Dioscorea zingiberensis</name>
    <dbReference type="NCBI Taxonomy" id="325984"/>
    <lineage>
        <taxon>Eukaryota</taxon>
        <taxon>Viridiplantae</taxon>
        <taxon>Streptophyta</taxon>
        <taxon>Embryophyta</taxon>
        <taxon>Tracheophyta</taxon>
        <taxon>Spermatophyta</taxon>
        <taxon>Magnoliopsida</taxon>
        <taxon>Liliopsida</taxon>
        <taxon>Dioscoreales</taxon>
        <taxon>Dioscoreaceae</taxon>
        <taxon>Dioscorea</taxon>
    </lineage>
</organism>
<sequence>MVGQMGRHTSPSALFRTATATATTSTSQTLTRWRWNGERPTSSVSSTLHSNDELFFAIAGHNMTVVEIDAVYCKPFTTDALLIAPGQTTNVIVRANRAPGRYFMATRPFMDRPVPVDNKTATAILQYKGVPTTILPLLPGFPPRTTPASPGAYLDKLRSLNTPQFPANVPLHRRPPALHHRAGHEPLRELCEWHQAHRIAEQHHLRDAYDRLASSSLLLLASRGFPDLDFPDKPVTAFNYSRERR</sequence>
<comment type="caution">
    <text evidence="3">The sequence shown here is derived from an EMBL/GenBank/DDBJ whole genome shotgun (WGS) entry which is preliminary data.</text>
</comment>
<accession>A0A9D5H7G9</accession>
<dbReference type="EMBL" id="JAGGNH010000008">
    <property type="protein sequence ID" value="KAJ0965987.1"/>
    <property type="molecule type" value="Genomic_DNA"/>
</dbReference>
<dbReference type="PANTHER" id="PTHR11709">
    <property type="entry name" value="MULTI-COPPER OXIDASE"/>
    <property type="match status" value="1"/>
</dbReference>
<dbReference type="InterPro" id="IPR045087">
    <property type="entry name" value="Cu-oxidase_fam"/>
</dbReference>
<name>A0A9D5H7G9_9LILI</name>